<dbReference type="Gene3D" id="1.10.10.10">
    <property type="entry name" value="Winged helix-like DNA-binding domain superfamily/Winged helix DNA-binding domain"/>
    <property type="match status" value="1"/>
</dbReference>
<dbReference type="SMART" id="SM00420">
    <property type="entry name" value="HTH_DEOR"/>
    <property type="match status" value="1"/>
</dbReference>
<evidence type="ECO:0000313" key="5">
    <source>
        <dbReference type="EMBL" id="THG34461.1"/>
    </source>
</evidence>
<keyword evidence="6" id="KW-1185">Reference proteome</keyword>
<dbReference type="Proteomes" id="UP000307380">
    <property type="component" value="Unassembled WGS sequence"/>
</dbReference>
<evidence type="ECO:0000256" key="1">
    <source>
        <dbReference type="ARBA" id="ARBA00023015"/>
    </source>
</evidence>
<dbReference type="InterPro" id="IPR014036">
    <property type="entry name" value="DeoR-like_C"/>
</dbReference>
<evidence type="ECO:0000256" key="2">
    <source>
        <dbReference type="ARBA" id="ARBA00023125"/>
    </source>
</evidence>
<evidence type="ECO:0000256" key="3">
    <source>
        <dbReference type="ARBA" id="ARBA00023163"/>
    </source>
</evidence>
<evidence type="ECO:0000259" key="4">
    <source>
        <dbReference type="PROSITE" id="PS51000"/>
    </source>
</evidence>
<proteinExistence type="predicted"/>
<dbReference type="InterPro" id="IPR036388">
    <property type="entry name" value="WH-like_DNA-bd_sf"/>
</dbReference>
<dbReference type="OrthoDB" id="7688673at2"/>
<dbReference type="EMBL" id="SSSN01000005">
    <property type="protein sequence ID" value="THG34461.1"/>
    <property type="molecule type" value="Genomic_DNA"/>
</dbReference>
<dbReference type="Gene3D" id="3.40.50.1360">
    <property type="match status" value="1"/>
</dbReference>
<organism evidence="5 6">
    <name type="scientific">Orlajensenia flava</name>
    <dbReference type="NCBI Taxonomy" id="2565934"/>
    <lineage>
        <taxon>Bacteria</taxon>
        <taxon>Bacillati</taxon>
        <taxon>Actinomycetota</taxon>
        <taxon>Actinomycetes</taxon>
        <taxon>Micrococcales</taxon>
        <taxon>Microbacteriaceae</taxon>
        <taxon>Orlajensenia</taxon>
    </lineage>
</organism>
<dbReference type="InterPro" id="IPR036390">
    <property type="entry name" value="WH_DNA-bd_sf"/>
</dbReference>
<dbReference type="RefSeq" id="WP_136424259.1">
    <property type="nucleotide sequence ID" value="NZ_OZ241748.1"/>
</dbReference>
<dbReference type="GO" id="GO:0003677">
    <property type="term" value="F:DNA binding"/>
    <property type="evidence" value="ECO:0007669"/>
    <property type="project" value="UniProtKB-KW"/>
</dbReference>
<dbReference type="Pfam" id="PF08220">
    <property type="entry name" value="HTH_DeoR"/>
    <property type="match status" value="1"/>
</dbReference>
<dbReference type="InterPro" id="IPR037171">
    <property type="entry name" value="NagB/RpiA_transferase-like"/>
</dbReference>
<dbReference type="GO" id="GO:0003700">
    <property type="term" value="F:DNA-binding transcription factor activity"/>
    <property type="evidence" value="ECO:0007669"/>
    <property type="project" value="InterPro"/>
</dbReference>
<protein>
    <submittedName>
        <fullName evidence="5">DeoR/GlpR transcriptional regulator</fullName>
    </submittedName>
</protein>
<comment type="caution">
    <text evidence="5">The sequence shown here is derived from an EMBL/GenBank/DDBJ whole genome shotgun (WGS) entry which is preliminary data.</text>
</comment>
<dbReference type="AlphaFoldDB" id="A0A4S4FVV2"/>
<dbReference type="PROSITE" id="PS00894">
    <property type="entry name" value="HTH_DEOR_1"/>
    <property type="match status" value="1"/>
</dbReference>
<sequence>MKRSERLSAVLDMLGDRGRLRVEDLVEQLGVSPATARRDLDDLAEQELLRRTHGGAVAQEVAYELPLRYRKSQNSSQKDRIALAASALVELGSVVGFNGGTTSTAIALALSARRDISAPAQGISLTVVTNAINIAAQLATRPQIRTVVTGGVIHPRSYELVGPFTDTILEQVAMDVVFIGVNGMHPDVGPTVNDDQEAAANSRMANRASRTVIVADSSKIGKISLATVRTNRGSTFITDSGIGADQRSAFREAGWDLIVAD</sequence>
<dbReference type="InterPro" id="IPR050313">
    <property type="entry name" value="Carb_Metab_HTH_regulators"/>
</dbReference>
<feature type="domain" description="HTH deoR-type" evidence="4">
    <location>
        <begin position="3"/>
        <end position="58"/>
    </location>
</feature>
<dbReference type="PANTHER" id="PTHR30363:SF44">
    <property type="entry name" value="AGA OPERON TRANSCRIPTIONAL REPRESSOR-RELATED"/>
    <property type="match status" value="1"/>
</dbReference>
<keyword evidence="3" id="KW-0804">Transcription</keyword>
<keyword evidence="2" id="KW-0238">DNA-binding</keyword>
<dbReference type="SMART" id="SM01134">
    <property type="entry name" value="DeoRC"/>
    <property type="match status" value="1"/>
</dbReference>
<dbReference type="InterPro" id="IPR001034">
    <property type="entry name" value="DeoR_HTH"/>
</dbReference>
<dbReference type="Pfam" id="PF00455">
    <property type="entry name" value="DeoRC"/>
    <property type="match status" value="1"/>
</dbReference>
<dbReference type="PANTHER" id="PTHR30363">
    <property type="entry name" value="HTH-TYPE TRANSCRIPTIONAL REGULATOR SRLR-RELATED"/>
    <property type="match status" value="1"/>
</dbReference>
<dbReference type="InterPro" id="IPR018356">
    <property type="entry name" value="Tscrpt_reg_HTH_DeoR_CS"/>
</dbReference>
<dbReference type="PRINTS" id="PR00037">
    <property type="entry name" value="HTHLACR"/>
</dbReference>
<reference evidence="5 6" key="1">
    <citation type="submission" date="2019-04" db="EMBL/GenBank/DDBJ databases">
        <authorList>
            <person name="Jiang L."/>
        </authorList>
    </citation>
    <scope>NUCLEOTIDE SEQUENCE [LARGE SCALE GENOMIC DNA]</scope>
    <source>
        <strain evidence="5 6">YIM 131861</strain>
    </source>
</reference>
<dbReference type="SUPFAM" id="SSF46785">
    <property type="entry name" value="Winged helix' DNA-binding domain"/>
    <property type="match status" value="1"/>
</dbReference>
<name>A0A4S4FVV2_9MICO</name>
<dbReference type="SUPFAM" id="SSF100950">
    <property type="entry name" value="NagB/RpiA/CoA transferase-like"/>
    <property type="match status" value="1"/>
</dbReference>
<keyword evidence="1" id="KW-0805">Transcription regulation</keyword>
<gene>
    <name evidence="5" type="ORF">E6C70_09365</name>
</gene>
<evidence type="ECO:0000313" key="6">
    <source>
        <dbReference type="Proteomes" id="UP000307380"/>
    </source>
</evidence>
<accession>A0A4S4FVV2</accession>
<dbReference type="PROSITE" id="PS51000">
    <property type="entry name" value="HTH_DEOR_2"/>
    <property type="match status" value="1"/>
</dbReference>